<dbReference type="InterPro" id="IPR017310">
    <property type="entry name" value="Pept_S8A_subtilisin_clostridia"/>
</dbReference>
<keyword evidence="2 6" id="KW-0645">Protease</keyword>
<dbReference type="InterPro" id="IPR050131">
    <property type="entry name" value="Peptidase_S8_subtilisin-like"/>
</dbReference>
<accession>A0A6I1MKA1</accession>
<evidence type="ECO:0000256" key="5">
    <source>
        <dbReference type="PIRSR" id="PIRSR615500-1"/>
    </source>
</evidence>
<comment type="caution">
    <text evidence="8">The sequence shown here is derived from an EMBL/GenBank/DDBJ whole genome shotgun (WGS) entry which is preliminary data.</text>
</comment>
<dbReference type="GO" id="GO:0006508">
    <property type="term" value="P:proteolysis"/>
    <property type="evidence" value="ECO:0007669"/>
    <property type="project" value="UniProtKB-KW"/>
</dbReference>
<dbReference type="OrthoDB" id="2744137at2"/>
<protein>
    <submittedName>
        <fullName evidence="8">S8 family serine peptidase</fullName>
    </submittedName>
</protein>
<gene>
    <name evidence="8" type="ORF">GBZ86_06715</name>
</gene>
<evidence type="ECO:0000259" key="7">
    <source>
        <dbReference type="Pfam" id="PF00082"/>
    </source>
</evidence>
<feature type="domain" description="Peptidase S8/S53" evidence="7">
    <location>
        <begin position="438"/>
        <end position="559"/>
    </location>
</feature>
<feature type="domain" description="Peptidase S8/S53" evidence="7">
    <location>
        <begin position="96"/>
        <end position="293"/>
    </location>
</feature>
<keyword evidence="3 6" id="KW-0378">Hydrolase</keyword>
<dbReference type="InterPro" id="IPR036852">
    <property type="entry name" value="Peptidase_S8/S53_dom_sf"/>
</dbReference>
<evidence type="ECO:0000313" key="9">
    <source>
        <dbReference type="Proteomes" id="UP000430345"/>
    </source>
</evidence>
<dbReference type="Gene3D" id="3.40.50.200">
    <property type="entry name" value="Peptidase S8/S53 domain"/>
    <property type="match status" value="1"/>
</dbReference>
<dbReference type="PANTHER" id="PTHR43806">
    <property type="entry name" value="PEPTIDASE S8"/>
    <property type="match status" value="1"/>
</dbReference>
<dbReference type="EMBL" id="WHJC01000069">
    <property type="protein sequence ID" value="MPQ43450.1"/>
    <property type="molecule type" value="Genomic_DNA"/>
</dbReference>
<evidence type="ECO:0000256" key="6">
    <source>
        <dbReference type="PROSITE-ProRule" id="PRU01240"/>
    </source>
</evidence>
<dbReference type="PROSITE" id="PS51892">
    <property type="entry name" value="SUBTILASE"/>
    <property type="match status" value="1"/>
</dbReference>
<keyword evidence="9" id="KW-1185">Reference proteome</keyword>
<comment type="similarity">
    <text evidence="1 6">Belongs to the peptidase S8 family.</text>
</comment>
<dbReference type="InterPro" id="IPR034045">
    <property type="entry name" value="Pep_S8_CspA-like"/>
</dbReference>
<dbReference type="AlphaFoldDB" id="A0A6I1MKA1"/>
<name>A0A6I1MKA1_9CLOT</name>
<feature type="active site" description="Charge relay system" evidence="5 6">
    <location>
        <position position="504"/>
    </location>
</feature>
<reference evidence="8 9" key="1">
    <citation type="submission" date="2019-10" db="EMBL/GenBank/DDBJ databases">
        <title>The Genome Sequence of Clostridium tarantellae Isolated from Fish Brain.</title>
        <authorList>
            <person name="Bano L."/>
            <person name="Kiel M."/>
            <person name="Sales G."/>
            <person name="Doxey A.C."/>
            <person name="Mansfield M.J."/>
            <person name="Schiavone M."/>
            <person name="Rossetto O."/>
            <person name="Pirazzini M."/>
            <person name="Dobrindt U."/>
            <person name="Montecucco C."/>
        </authorList>
    </citation>
    <scope>NUCLEOTIDE SEQUENCE [LARGE SCALE GENOMIC DNA]</scope>
    <source>
        <strain evidence="8 9">DSM 3997</strain>
    </source>
</reference>
<evidence type="ECO:0000256" key="4">
    <source>
        <dbReference type="ARBA" id="ARBA00022825"/>
    </source>
</evidence>
<feature type="active site" description="Charge relay system" evidence="5 6">
    <location>
        <position position="176"/>
    </location>
</feature>
<evidence type="ECO:0000256" key="3">
    <source>
        <dbReference type="ARBA" id="ARBA00022801"/>
    </source>
</evidence>
<dbReference type="SUPFAM" id="SSF52743">
    <property type="entry name" value="Subtilisin-like"/>
    <property type="match status" value="1"/>
</dbReference>
<dbReference type="GO" id="GO:0004252">
    <property type="term" value="F:serine-type endopeptidase activity"/>
    <property type="evidence" value="ECO:0007669"/>
    <property type="project" value="UniProtKB-UniRule"/>
</dbReference>
<evidence type="ECO:0000313" key="8">
    <source>
        <dbReference type="EMBL" id="MPQ43450.1"/>
    </source>
</evidence>
<feature type="active site" description="Charge relay system" evidence="5 6">
    <location>
        <position position="105"/>
    </location>
</feature>
<keyword evidence="4 6" id="KW-0720">Serine protease</keyword>
<evidence type="ECO:0000256" key="2">
    <source>
        <dbReference type="ARBA" id="ARBA00022670"/>
    </source>
</evidence>
<dbReference type="PANTHER" id="PTHR43806:SF11">
    <property type="entry name" value="CEREVISIN-RELATED"/>
    <property type="match status" value="1"/>
</dbReference>
<organism evidence="8 9">
    <name type="scientific">Clostridium tarantellae</name>
    <dbReference type="NCBI Taxonomy" id="39493"/>
    <lineage>
        <taxon>Bacteria</taxon>
        <taxon>Bacillati</taxon>
        <taxon>Bacillota</taxon>
        <taxon>Clostridia</taxon>
        <taxon>Eubacteriales</taxon>
        <taxon>Clostridiaceae</taxon>
        <taxon>Clostridium</taxon>
    </lineage>
</organism>
<dbReference type="Gene3D" id="2.60.120.1290">
    <property type="match status" value="1"/>
</dbReference>
<dbReference type="Proteomes" id="UP000430345">
    <property type="component" value="Unassembled WGS sequence"/>
</dbReference>
<evidence type="ECO:0000256" key="1">
    <source>
        <dbReference type="ARBA" id="ARBA00011073"/>
    </source>
</evidence>
<dbReference type="PROSITE" id="PS00136">
    <property type="entry name" value="SUBTILASE_ASP"/>
    <property type="match status" value="1"/>
</dbReference>
<dbReference type="InterPro" id="IPR000209">
    <property type="entry name" value="Peptidase_S8/S53_dom"/>
</dbReference>
<dbReference type="RefSeq" id="WP_152888981.1">
    <property type="nucleotide sequence ID" value="NZ_WHJC01000069.1"/>
</dbReference>
<dbReference type="InterPro" id="IPR023827">
    <property type="entry name" value="Peptidase_S8_Asp-AS"/>
</dbReference>
<dbReference type="PRINTS" id="PR00723">
    <property type="entry name" value="SUBTILISIN"/>
</dbReference>
<dbReference type="InterPro" id="IPR015500">
    <property type="entry name" value="Peptidase_S8_subtilisin-rel"/>
</dbReference>
<dbReference type="Pfam" id="PF00082">
    <property type="entry name" value="Peptidase_S8"/>
    <property type="match status" value="2"/>
</dbReference>
<proteinExistence type="inferred from homology"/>
<dbReference type="CDD" id="cd07478">
    <property type="entry name" value="Peptidases_S8_CspA-like"/>
    <property type="match status" value="1"/>
</dbReference>
<sequence>MANNFYNDDNFDKFLIEYSGDILKEVGDNPDASVYIIDELYAILSIRIEKFEELITKLKTVVYVESDGVYTLTGINVVDKSKASNFHGNPYLDLRGKGVVVGVIDTGIDYLNEEFVLEDDSTRIIEIWDQTIQSSQKNDLISGTLYTREEINEAIKLKNNGEDPYTIVPSKDEIGHGTAMAGIIGGRGKNKQLTGAAPDCEFIVVKLKETFDSLKEYYGTKDIKIPQYASMDIMIAIKYLYEKSFELDVPMVIYVPLGSNTGVHEGSNLLDIYMSYLVEKRGFIIVTSTGNQGDSATHISGVIEMNEYSNEFELNIGKDQQSIYMVMYIKVPNKVDLTVISPSGEIIDINTKLKFTPLLFTGVQAKFVYEGTLMDIVFYWPSIQNGDQSIVFRASNLKEGIWKFRIGGKHNVPIVYEARILQKELLYEGTFFLKPDPNNTITIPGMADEILTVGWYNQTNNALVAQSGRGGEICQAVKPSITAGGVNCITTKSGGGTTIVSGGSVAAAVVAGCCALLLQWGIIDENDDYMYSTTVRTYLKAGAARRGDDVYPNNKLGFGILDLEGVFNNIRENLGNTNIRKNLEKSLDKGYRIGSLVIKNPYV</sequence>
<dbReference type="PIRSF" id="PIRSF037894">
    <property type="entry name" value="Subtilisin_rel_CspABC"/>
    <property type="match status" value="1"/>
</dbReference>